<name>A0A9P9X8K7_9PEZI</name>
<protein>
    <submittedName>
        <fullName evidence="1">Uncharacterized protein</fullName>
    </submittedName>
</protein>
<dbReference type="Proteomes" id="UP001056436">
    <property type="component" value="Unassembled WGS sequence"/>
</dbReference>
<dbReference type="EMBL" id="SDAQ01000081">
    <property type="protein sequence ID" value="KAI3541922.1"/>
    <property type="molecule type" value="Genomic_DNA"/>
</dbReference>
<dbReference type="AlphaFoldDB" id="A0A9P9X8K7"/>
<sequence>MLAGSSRGMAVIFEKQYEKMEPAVRDAAWPTPSGRRLPPAHGLRKLNSYLNWRDSCTFNHLTSTNVLSWILLVEEKSEIMDGWDVGEAANQNVETPG</sequence>
<reference evidence="1" key="1">
    <citation type="submission" date="2019-01" db="EMBL/GenBank/DDBJ databases">
        <title>Colletotrichum abscissum LGMF1257.</title>
        <authorList>
            <person name="Baroncelli R."/>
        </authorList>
    </citation>
    <scope>NUCLEOTIDE SEQUENCE</scope>
    <source>
        <strain evidence="1">Ca142</strain>
    </source>
</reference>
<comment type="caution">
    <text evidence="1">The sequence shown here is derived from an EMBL/GenBank/DDBJ whole genome shotgun (WGS) entry which is preliminary data.</text>
</comment>
<accession>A0A9P9X8K7</accession>
<keyword evidence="2" id="KW-1185">Reference proteome</keyword>
<evidence type="ECO:0000313" key="1">
    <source>
        <dbReference type="EMBL" id="KAI3541922.1"/>
    </source>
</evidence>
<organism evidence="1 2">
    <name type="scientific">Colletotrichum abscissum</name>
    <dbReference type="NCBI Taxonomy" id="1671311"/>
    <lineage>
        <taxon>Eukaryota</taxon>
        <taxon>Fungi</taxon>
        <taxon>Dikarya</taxon>
        <taxon>Ascomycota</taxon>
        <taxon>Pezizomycotina</taxon>
        <taxon>Sordariomycetes</taxon>
        <taxon>Hypocreomycetidae</taxon>
        <taxon>Glomerellales</taxon>
        <taxon>Glomerellaceae</taxon>
        <taxon>Colletotrichum</taxon>
        <taxon>Colletotrichum acutatum species complex</taxon>
    </lineage>
</organism>
<gene>
    <name evidence="1" type="ORF">CABS02_10602</name>
</gene>
<proteinExistence type="predicted"/>
<evidence type="ECO:0000313" key="2">
    <source>
        <dbReference type="Proteomes" id="UP001056436"/>
    </source>
</evidence>